<evidence type="ECO:0000256" key="3">
    <source>
        <dbReference type="ARBA" id="ARBA00022692"/>
    </source>
</evidence>
<evidence type="ECO:0000256" key="5">
    <source>
        <dbReference type="ARBA" id="ARBA00023136"/>
    </source>
</evidence>
<gene>
    <name evidence="8" type="ORF">KSP39_PZI019637</name>
</gene>
<protein>
    <submittedName>
        <fullName evidence="8">Ion channel POLLUX-like 2</fullName>
    </submittedName>
</protein>
<keyword evidence="4 6" id="KW-1133">Transmembrane helix</keyword>
<evidence type="ECO:0000313" key="9">
    <source>
        <dbReference type="Proteomes" id="UP001418222"/>
    </source>
</evidence>
<evidence type="ECO:0000256" key="2">
    <source>
        <dbReference type="ARBA" id="ARBA00008577"/>
    </source>
</evidence>
<proteinExistence type="inferred from homology"/>
<organism evidence="8 9">
    <name type="scientific">Platanthera zijinensis</name>
    <dbReference type="NCBI Taxonomy" id="2320716"/>
    <lineage>
        <taxon>Eukaryota</taxon>
        <taxon>Viridiplantae</taxon>
        <taxon>Streptophyta</taxon>
        <taxon>Embryophyta</taxon>
        <taxon>Tracheophyta</taxon>
        <taxon>Spermatophyta</taxon>
        <taxon>Magnoliopsida</taxon>
        <taxon>Liliopsida</taxon>
        <taxon>Asparagales</taxon>
        <taxon>Orchidaceae</taxon>
        <taxon>Orchidoideae</taxon>
        <taxon>Orchideae</taxon>
        <taxon>Orchidinae</taxon>
        <taxon>Platanthera</taxon>
    </lineage>
</organism>
<evidence type="ECO:0000256" key="1">
    <source>
        <dbReference type="ARBA" id="ARBA00004141"/>
    </source>
</evidence>
<dbReference type="PANTHER" id="PTHR31563:SF13">
    <property type="entry name" value="ION CHANNEL POLLUX-LIKE 1-RELATED"/>
    <property type="match status" value="1"/>
</dbReference>
<dbReference type="Proteomes" id="UP001418222">
    <property type="component" value="Unassembled WGS sequence"/>
</dbReference>
<sequence length="794" mass="90019">MIIKALIIAEYLTILPHYSYSLPILQAGKWKARAEKRLSNGETFTTNNLQTRSFAAVLQACQIRAFQISMPIYFKFGLAWSKSICGIVLTVKLLKSAVFQELGSANMPFACTSNSINKPVPLQLDVALPSFEDIRWSLSRLYYLFNMQLDRNIGTFFVALLASCLSFVLVGGFLFYKFRGRKQSLEDCFWEAWACLCSSSTHLRQRTRVERILGLVLAIWGILFYSRLLSTMTEQFRYNMQKIREGAQLQVMETDHIIICGVNSHLMFILRQLNKFHESAIRLGTAKTRKQRILLLSDLPRKQIEKFGDNISKDFNHIDVVTKSCSLSMTKTFERAAANKARSIIILPTKSDWYEVDTDAFLSLLALQPLQKIASVPTIIQASNSGTCDLLKSITGLNVETVEMVASKLFVQCSRQKGLLKIYRHLLNYRKNVFNLCTMPNFVGLRYKQVRRGVKEAVVCGLFRSGKVNFHPDDEEEIRSMDKLLLIAPVYGKQRPQLFLPQTSIERDTSETQKVAEDGGSSIVFELIKARINRIVKRPSKSTSKASDWNHGPKECILMVGWRPNTCEMIKEYDSYLGPGSIVEVLSEATINERSGATNLTVPSQLKNIKVYHRVGSPVNYETLKEAILNIRNTFKDTKDIPLSVVVISDREWLARDPSEADKHSAYTLLLAESICKKYSIKVDNLVAEIVDTRLGKQISRIRPSLSFIGAEEVMSLVTAQVAECRELNEVWKDILNAEGDEIYIKEIGFYMKEGEKPSFSELSERAILRHEVAIGYIKGSKQVKSPSMFLVSI</sequence>
<name>A0AAP0B3B9_9ASPA</name>
<feature type="domain" description="RCK N-terminal" evidence="7">
    <location>
        <begin position="254"/>
        <end position="401"/>
    </location>
</feature>
<dbReference type="SUPFAM" id="SSF81324">
    <property type="entry name" value="Voltage-gated potassium channels"/>
    <property type="match status" value="1"/>
</dbReference>
<accession>A0AAP0B3B9</accession>
<dbReference type="InterPro" id="IPR044849">
    <property type="entry name" value="CASTOR/POLLUX/SYM8-like"/>
</dbReference>
<dbReference type="Gene3D" id="3.40.50.720">
    <property type="entry name" value="NAD(P)-binding Rossmann-like Domain"/>
    <property type="match status" value="1"/>
</dbReference>
<evidence type="ECO:0000313" key="8">
    <source>
        <dbReference type="EMBL" id="KAK8924107.1"/>
    </source>
</evidence>
<comment type="similarity">
    <text evidence="2">Belongs to the castor/pollux (TC 1.A.1.23) family.</text>
</comment>
<dbReference type="PANTHER" id="PTHR31563">
    <property type="entry name" value="ION CHANNEL POLLUX-RELATED"/>
    <property type="match status" value="1"/>
</dbReference>
<dbReference type="EMBL" id="JBBWWQ010000017">
    <property type="protein sequence ID" value="KAK8924107.1"/>
    <property type="molecule type" value="Genomic_DNA"/>
</dbReference>
<dbReference type="GO" id="GO:0006813">
    <property type="term" value="P:potassium ion transport"/>
    <property type="evidence" value="ECO:0007669"/>
    <property type="project" value="InterPro"/>
</dbReference>
<feature type="transmembrane region" description="Helical" evidence="6">
    <location>
        <begin position="153"/>
        <end position="176"/>
    </location>
</feature>
<evidence type="ECO:0000256" key="6">
    <source>
        <dbReference type="SAM" id="Phobius"/>
    </source>
</evidence>
<keyword evidence="9" id="KW-1185">Reference proteome</keyword>
<dbReference type="AlphaFoldDB" id="A0AAP0B3B9"/>
<dbReference type="GO" id="GO:0016020">
    <property type="term" value="C:membrane"/>
    <property type="evidence" value="ECO:0007669"/>
    <property type="project" value="UniProtKB-SubCell"/>
</dbReference>
<dbReference type="InterPro" id="IPR003148">
    <property type="entry name" value="RCK_N"/>
</dbReference>
<comment type="caution">
    <text evidence="8">The sequence shown here is derived from an EMBL/GenBank/DDBJ whole genome shotgun (WGS) entry which is preliminary data.</text>
</comment>
<feature type="transmembrane region" description="Helical" evidence="6">
    <location>
        <begin position="212"/>
        <end position="230"/>
    </location>
</feature>
<dbReference type="PROSITE" id="PS51201">
    <property type="entry name" value="RCK_N"/>
    <property type="match status" value="1"/>
</dbReference>
<dbReference type="Pfam" id="PF06241">
    <property type="entry name" value="Castor_Poll_mid"/>
    <property type="match status" value="1"/>
</dbReference>
<keyword evidence="5 6" id="KW-0472">Membrane</keyword>
<evidence type="ECO:0000259" key="7">
    <source>
        <dbReference type="PROSITE" id="PS51201"/>
    </source>
</evidence>
<evidence type="ECO:0000256" key="4">
    <source>
        <dbReference type="ARBA" id="ARBA00022989"/>
    </source>
</evidence>
<keyword evidence="3 6" id="KW-0812">Transmembrane</keyword>
<comment type="subcellular location">
    <subcellularLocation>
        <location evidence="1">Membrane</location>
        <topology evidence="1">Multi-pass membrane protein</topology>
    </subcellularLocation>
</comment>
<reference evidence="8 9" key="1">
    <citation type="journal article" date="2022" name="Nat. Plants">
        <title>Genomes of leafy and leafless Platanthera orchids illuminate the evolution of mycoheterotrophy.</title>
        <authorList>
            <person name="Li M.H."/>
            <person name="Liu K.W."/>
            <person name="Li Z."/>
            <person name="Lu H.C."/>
            <person name="Ye Q.L."/>
            <person name="Zhang D."/>
            <person name="Wang J.Y."/>
            <person name="Li Y.F."/>
            <person name="Zhong Z.M."/>
            <person name="Liu X."/>
            <person name="Yu X."/>
            <person name="Liu D.K."/>
            <person name="Tu X.D."/>
            <person name="Liu B."/>
            <person name="Hao Y."/>
            <person name="Liao X.Y."/>
            <person name="Jiang Y.T."/>
            <person name="Sun W.H."/>
            <person name="Chen J."/>
            <person name="Chen Y.Q."/>
            <person name="Ai Y."/>
            <person name="Zhai J.W."/>
            <person name="Wu S.S."/>
            <person name="Zhou Z."/>
            <person name="Hsiao Y.Y."/>
            <person name="Wu W.L."/>
            <person name="Chen Y.Y."/>
            <person name="Lin Y.F."/>
            <person name="Hsu J.L."/>
            <person name="Li C.Y."/>
            <person name="Wang Z.W."/>
            <person name="Zhao X."/>
            <person name="Zhong W.Y."/>
            <person name="Ma X.K."/>
            <person name="Ma L."/>
            <person name="Huang J."/>
            <person name="Chen G.Z."/>
            <person name="Huang M.Z."/>
            <person name="Huang L."/>
            <person name="Peng D.H."/>
            <person name="Luo Y.B."/>
            <person name="Zou S.Q."/>
            <person name="Chen S.P."/>
            <person name="Lan S."/>
            <person name="Tsai W.C."/>
            <person name="Van de Peer Y."/>
            <person name="Liu Z.J."/>
        </authorList>
    </citation>
    <scope>NUCLEOTIDE SEQUENCE [LARGE SCALE GENOMIC DNA]</scope>
    <source>
        <strain evidence="8">Lor287</strain>
    </source>
</reference>
<dbReference type="InterPro" id="IPR010420">
    <property type="entry name" value="CASTOR/POLLUX/SYM8_dom"/>
</dbReference>